<dbReference type="CDD" id="cd03139">
    <property type="entry name" value="GATase1_PfpI_2"/>
    <property type="match status" value="1"/>
</dbReference>
<name>A0A8J8C607_9EURY</name>
<sequence length="201" mass="20709">MNTVAIACFDGFDELDAIGPYEVFENARAFGATWDVSLRTVDERSTVTASHGLTVEMDGTLDAVSPDLLVVPGGGWNSGADVGARAAARRGELPDAIAAAHDAGATVAGVCTGGMLLARAGVLDGRPAVTHRGALDDLRATAADVVEARVVDDGDVLTAGGVTSGLDLAVHLVEREWGEAVADSVTTGMEYEPRGPVHRRE</sequence>
<comment type="caution">
    <text evidence="2">The sequence shown here is derived from an EMBL/GenBank/DDBJ whole genome shotgun (WGS) entry which is preliminary data.</text>
</comment>
<evidence type="ECO:0000259" key="1">
    <source>
        <dbReference type="Pfam" id="PF01965"/>
    </source>
</evidence>
<dbReference type="InterPro" id="IPR029062">
    <property type="entry name" value="Class_I_gatase-like"/>
</dbReference>
<dbReference type="RefSeq" id="WP_162318577.1">
    <property type="nucleotide sequence ID" value="NZ_JAHQXF010000002.1"/>
</dbReference>
<protein>
    <submittedName>
        <fullName evidence="2">DJ-1/PfpI family protein</fullName>
    </submittedName>
</protein>
<evidence type="ECO:0000313" key="3">
    <source>
        <dbReference type="Proteomes" id="UP000766550"/>
    </source>
</evidence>
<dbReference type="AlphaFoldDB" id="A0A8J8C607"/>
<organism evidence="2 3">
    <name type="scientific">Haloarcula limicola</name>
    <dbReference type="NCBI Taxonomy" id="1429915"/>
    <lineage>
        <taxon>Archaea</taxon>
        <taxon>Methanobacteriati</taxon>
        <taxon>Methanobacteriota</taxon>
        <taxon>Stenosarchaea group</taxon>
        <taxon>Halobacteria</taxon>
        <taxon>Halobacteriales</taxon>
        <taxon>Haloarculaceae</taxon>
        <taxon>Haloarcula</taxon>
    </lineage>
</organism>
<proteinExistence type="predicted"/>
<feature type="domain" description="DJ-1/PfpI" evidence="1">
    <location>
        <begin position="3"/>
        <end position="174"/>
    </location>
</feature>
<dbReference type="Proteomes" id="UP000766550">
    <property type="component" value="Unassembled WGS sequence"/>
</dbReference>
<dbReference type="OrthoDB" id="8348at2157"/>
<dbReference type="InterPro" id="IPR052158">
    <property type="entry name" value="INH-QAR"/>
</dbReference>
<reference evidence="2 3" key="1">
    <citation type="submission" date="2021-06" db="EMBL/GenBank/DDBJ databases">
        <title>New haloarchaea isolates fom saline soil.</title>
        <authorList>
            <person name="Duran-Viseras A."/>
            <person name="Sanchez-Porro C.S."/>
            <person name="Ventosa A."/>
        </authorList>
    </citation>
    <scope>NUCLEOTIDE SEQUENCE [LARGE SCALE GENOMIC DNA]</scope>
    <source>
        <strain evidence="2 3">JCM 183640</strain>
    </source>
</reference>
<dbReference type="EMBL" id="JAHQXF010000002">
    <property type="protein sequence ID" value="MBV0925769.1"/>
    <property type="molecule type" value="Genomic_DNA"/>
</dbReference>
<dbReference type="PANTHER" id="PTHR43130:SF3">
    <property type="entry name" value="HTH-TYPE TRANSCRIPTIONAL REGULATOR RV1931C"/>
    <property type="match status" value="1"/>
</dbReference>
<dbReference type="PANTHER" id="PTHR43130">
    <property type="entry name" value="ARAC-FAMILY TRANSCRIPTIONAL REGULATOR"/>
    <property type="match status" value="1"/>
</dbReference>
<keyword evidence="3" id="KW-1185">Reference proteome</keyword>
<dbReference type="InterPro" id="IPR002818">
    <property type="entry name" value="DJ-1/PfpI"/>
</dbReference>
<dbReference type="SUPFAM" id="SSF52317">
    <property type="entry name" value="Class I glutamine amidotransferase-like"/>
    <property type="match status" value="1"/>
</dbReference>
<dbReference type="Pfam" id="PF01965">
    <property type="entry name" value="DJ-1_PfpI"/>
    <property type="match status" value="1"/>
</dbReference>
<dbReference type="Gene3D" id="3.40.50.880">
    <property type="match status" value="1"/>
</dbReference>
<gene>
    <name evidence="2" type="ORF">KTS45_16310</name>
</gene>
<evidence type="ECO:0000313" key="2">
    <source>
        <dbReference type="EMBL" id="MBV0925769.1"/>
    </source>
</evidence>
<accession>A0A8J8C607</accession>